<sequence length="57" mass="6490">MGGGWVSHVRLSGASISPSLWSKSCKPLCDKHVKFEMVRIYALFQTNTKMHFIYDSI</sequence>
<dbReference type="AlphaFoldDB" id="A0A0E9WY32"/>
<accession>A0A0E9WY32</accession>
<reference evidence="1" key="1">
    <citation type="submission" date="2014-11" db="EMBL/GenBank/DDBJ databases">
        <authorList>
            <person name="Amaro Gonzalez C."/>
        </authorList>
    </citation>
    <scope>NUCLEOTIDE SEQUENCE</scope>
</reference>
<dbReference type="EMBL" id="GBXM01013195">
    <property type="protein sequence ID" value="JAH95382.1"/>
    <property type="molecule type" value="Transcribed_RNA"/>
</dbReference>
<name>A0A0E9WY32_ANGAN</name>
<proteinExistence type="predicted"/>
<organism evidence="1">
    <name type="scientific">Anguilla anguilla</name>
    <name type="common">European freshwater eel</name>
    <name type="synonym">Muraena anguilla</name>
    <dbReference type="NCBI Taxonomy" id="7936"/>
    <lineage>
        <taxon>Eukaryota</taxon>
        <taxon>Metazoa</taxon>
        <taxon>Chordata</taxon>
        <taxon>Craniata</taxon>
        <taxon>Vertebrata</taxon>
        <taxon>Euteleostomi</taxon>
        <taxon>Actinopterygii</taxon>
        <taxon>Neopterygii</taxon>
        <taxon>Teleostei</taxon>
        <taxon>Anguilliformes</taxon>
        <taxon>Anguillidae</taxon>
        <taxon>Anguilla</taxon>
    </lineage>
</organism>
<reference evidence="1" key="2">
    <citation type="journal article" date="2015" name="Fish Shellfish Immunol.">
        <title>Early steps in the European eel (Anguilla anguilla)-Vibrio vulnificus interaction in the gills: Role of the RtxA13 toxin.</title>
        <authorList>
            <person name="Callol A."/>
            <person name="Pajuelo D."/>
            <person name="Ebbesson L."/>
            <person name="Teles M."/>
            <person name="MacKenzie S."/>
            <person name="Amaro C."/>
        </authorList>
    </citation>
    <scope>NUCLEOTIDE SEQUENCE</scope>
</reference>
<protein>
    <submittedName>
        <fullName evidence="1">Uncharacterized protein</fullName>
    </submittedName>
</protein>
<evidence type="ECO:0000313" key="1">
    <source>
        <dbReference type="EMBL" id="JAH95382.1"/>
    </source>
</evidence>